<keyword evidence="1" id="KW-0812">Transmembrane</keyword>
<gene>
    <name evidence="2" type="ORF">KUV26_18785</name>
</gene>
<dbReference type="EMBL" id="JAHVJA010000011">
    <property type="protein sequence ID" value="MBY6141491.1"/>
    <property type="molecule type" value="Genomic_DNA"/>
</dbReference>
<name>A0ABS7NKN0_9RHOB</name>
<keyword evidence="3" id="KW-1185">Reference proteome</keyword>
<keyword evidence="1" id="KW-0472">Membrane</keyword>
<proteinExistence type="predicted"/>
<dbReference type="InterPro" id="IPR009937">
    <property type="entry name" value="Phage_holin_3_6"/>
</dbReference>
<feature type="transmembrane region" description="Helical" evidence="1">
    <location>
        <begin position="46"/>
        <end position="73"/>
    </location>
</feature>
<keyword evidence="1" id="KW-1133">Transmembrane helix</keyword>
<feature type="transmembrane region" description="Helical" evidence="1">
    <location>
        <begin position="79"/>
        <end position="100"/>
    </location>
</feature>
<evidence type="ECO:0000313" key="3">
    <source>
        <dbReference type="Proteomes" id="UP000766629"/>
    </source>
</evidence>
<dbReference type="Pfam" id="PF07332">
    <property type="entry name" value="Phage_holin_3_6"/>
    <property type="match status" value="1"/>
</dbReference>
<dbReference type="RefSeq" id="WP_222509529.1">
    <property type="nucleotide sequence ID" value="NZ_JAHVJA010000011.1"/>
</dbReference>
<comment type="caution">
    <text evidence="2">The sequence shown here is derived from an EMBL/GenBank/DDBJ whole genome shotgun (WGS) entry which is preliminary data.</text>
</comment>
<sequence length="133" mass="13573">MAHRDLRAAPELFLAVLRHFAALLRSEAELAKGELKEKASRAGTGLACLAAAAILALAGLHVISAALVAWLTAAGLPPGLAALIVGGALFAGAACLLLAAKSRLSSKALLPSRTIRNVQKDAASIKEAANARY</sequence>
<accession>A0ABS7NKN0</accession>
<organism evidence="2 3">
    <name type="scientific">Leisingera daeponensis</name>
    <dbReference type="NCBI Taxonomy" id="405746"/>
    <lineage>
        <taxon>Bacteria</taxon>
        <taxon>Pseudomonadati</taxon>
        <taxon>Pseudomonadota</taxon>
        <taxon>Alphaproteobacteria</taxon>
        <taxon>Rhodobacterales</taxon>
        <taxon>Roseobacteraceae</taxon>
        <taxon>Leisingera</taxon>
    </lineage>
</organism>
<reference evidence="2 3" key="1">
    <citation type="submission" date="2021-06" db="EMBL/GenBank/DDBJ databases">
        <title>50 bacteria genomes isolated from Dapeng, Shenzhen, China.</title>
        <authorList>
            <person name="Zheng W."/>
            <person name="Yu S."/>
            <person name="Huang Y."/>
        </authorList>
    </citation>
    <scope>NUCLEOTIDE SEQUENCE [LARGE SCALE GENOMIC DNA]</scope>
    <source>
        <strain evidence="2 3">DP1N14-2</strain>
    </source>
</reference>
<dbReference type="Proteomes" id="UP000766629">
    <property type="component" value="Unassembled WGS sequence"/>
</dbReference>
<evidence type="ECO:0000313" key="2">
    <source>
        <dbReference type="EMBL" id="MBY6141491.1"/>
    </source>
</evidence>
<evidence type="ECO:0000256" key="1">
    <source>
        <dbReference type="SAM" id="Phobius"/>
    </source>
</evidence>
<protein>
    <submittedName>
        <fullName evidence="2">Phage holin family protein</fullName>
    </submittedName>
</protein>